<evidence type="ECO:0000313" key="1">
    <source>
        <dbReference type="EMBL" id="KZT74423.1"/>
    </source>
</evidence>
<gene>
    <name evidence="1" type="ORF">DAEQUDRAFT_192773</name>
</gene>
<sequence>MARPHLRMPASIRHYATQSGDVTSLSLTNSKLSSLTQPARARPFPCRALPSSVALQATSTRDAALSTTTPLPHRMSAPLPTLALQGEQEPYALMAFMTRFVDSPACFPHSQYRGPVAVQYAHATDRCIASTLQSRYRTTEHSRDHANMTVRTLHLTDNIDLRSAQAGRRRERGGPTSSALLNVLSTIRSLSCHLD</sequence>
<organism evidence="1 2">
    <name type="scientific">Daedalea quercina L-15889</name>
    <dbReference type="NCBI Taxonomy" id="1314783"/>
    <lineage>
        <taxon>Eukaryota</taxon>
        <taxon>Fungi</taxon>
        <taxon>Dikarya</taxon>
        <taxon>Basidiomycota</taxon>
        <taxon>Agaricomycotina</taxon>
        <taxon>Agaricomycetes</taxon>
        <taxon>Polyporales</taxon>
        <taxon>Fomitopsis</taxon>
    </lineage>
</organism>
<evidence type="ECO:0000313" key="2">
    <source>
        <dbReference type="Proteomes" id="UP000076727"/>
    </source>
</evidence>
<keyword evidence="2" id="KW-1185">Reference proteome</keyword>
<dbReference type="EMBL" id="KV429033">
    <property type="protein sequence ID" value="KZT74423.1"/>
    <property type="molecule type" value="Genomic_DNA"/>
</dbReference>
<dbReference type="AlphaFoldDB" id="A0A165U5I6"/>
<name>A0A165U5I6_9APHY</name>
<dbReference type="Proteomes" id="UP000076727">
    <property type="component" value="Unassembled WGS sequence"/>
</dbReference>
<accession>A0A165U5I6</accession>
<reference evidence="1 2" key="1">
    <citation type="journal article" date="2016" name="Mol. Biol. Evol.">
        <title>Comparative Genomics of Early-Diverging Mushroom-Forming Fungi Provides Insights into the Origins of Lignocellulose Decay Capabilities.</title>
        <authorList>
            <person name="Nagy L.G."/>
            <person name="Riley R."/>
            <person name="Tritt A."/>
            <person name="Adam C."/>
            <person name="Daum C."/>
            <person name="Floudas D."/>
            <person name="Sun H."/>
            <person name="Yadav J.S."/>
            <person name="Pangilinan J."/>
            <person name="Larsson K.H."/>
            <person name="Matsuura K."/>
            <person name="Barry K."/>
            <person name="Labutti K."/>
            <person name="Kuo R."/>
            <person name="Ohm R.A."/>
            <person name="Bhattacharya S.S."/>
            <person name="Shirouzu T."/>
            <person name="Yoshinaga Y."/>
            <person name="Martin F.M."/>
            <person name="Grigoriev I.V."/>
            <person name="Hibbett D.S."/>
        </authorList>
    </citation>
    <scope>NUCLEOTIDE SEQUENCE [LARGE SCALE GENOMIC DNA]</scope>
    <source>
        <strain evidence="1 2">L-15889</strain>
    </source>
</reference>
<proteinExistence type="predicted"/>
<protein>
    <submittedName>
        <fullName evidence="1">Uncharacterized protein</fullName>
    </submittedName>
</protein>